<organism evidence="1 2">
    <name type="scientific">Cellulomonas humilata</name>
    <dbReference type="NCBI Taxonomy" id="144055"/>
    <lineage>
        <taxon>Bacteria</taxon>
        <taxon>Bacillati</taxon>
        <taxon>Actinomycetota</taxon>
        <taxon>Actinomycetes</taxon>
        <taxon>Micrococcales</taxon>
        <taxon>Cellulomonadaceae</taxon>
        <taxon>Cellulomonas</taxon>
    </lineage>
</organism>
<dbReference type="Proteomes" id="UP000565724">
    <property type="component" value="Unassembled WGS sequence"/>
</dbReference>
<keyword evidence="2" id="KW-1185">Reference proteome</keyword>
<accession>A0A7Y5ZZK8</accession>
<sequence length="322" mass="34926">MKSTSPGGSPSAPVIFDPFVSVPGTDVLRDAAIVQDWPALRRHLEDARDADGLAFGVDVLAELPGLEVFLEKVLAEEPHDVLARTLLAARYVRIGWWVRGRGDADSVSGDQFEQFHSWLRRAEQILVDVCAERPDLAPAWTTRIMTARGLELGQAEARRRYTRLAVHHPHVLAAQEQLLQQLCPKWSGSWEIAMAFAREVAAAAPPGAPSGAVIATMYIERWLAESEADAPEIASPAARDELCAAGTRTAWASATSLGPYEVHVHSAFALAFSLGGHARDAAPHFRVLGNRTSSHVWSYLNDPSAAFWQFHSAALAAETGAT</sequence>
<evidence type="ECO:0000313" key="1">
    <source>
        <dbReference type="EMBL" id="NUU16140.1"/>
    </source>
</evidence>
<dbReference type="AlphaFoldDB" id="A0A7Y5ZZK8"/>
<proteinExistence type="predicted"/>
<reference evidence="1 2" key="1">
    <citation type="submission" date="2020-05" db="EMBL/GenBank/DDBJ databases">
        <title>Genome Sequencing of Type Strains.</title>
        <authorList>
            <person name="Lemaire J.F."/>
            <person name="Inderbitzin P."/>
            <person name="Gregorio O.A."/>
            <person name="Collins S.B."/>
            <person name="Wespe N."/>
            <person name="Knight-Connoni V."/>
        </authorList>
    </citation>
    <scope>NUCLEOTIDE SEQUENCE [LARGE SCALE GENOMIC DNA]</scope>
    <source>
        <strain evidence="1 2">ATCC 25174</strain>
    </source>
</reference>
<evidence type="ECO:0008006" key="3">
    <source>
        <dbReference type="Google" id="ProtNLM"/>
    </source>
</evidence>
<protein>
    <recommendedName>
        <fullName evidence="3">DUF4034 domain-containing protein</fullName>
    </recommendedName>
</protein>
<gene>
    <name evidence="1" type="ORF">HP550_02600</name>
</gene>
<evidence type="ECO:0000313" key="2">
    <source>
        <dbReference type="Proteomes" id="UP000565724"/>
    </source>
</evidence>
<comment type="caution">
    <text evidence="1">The sequence shown here is derived from an EMBL/GenBank/DDBJ whole genome shotgun (WGS) entry which is preliminary data.</text>
</comment>
<name>A0A7Y5ZZK8_9CELL</name>
<dbReference type="EMBL" id="JABMCI010000042">
    <property type="protein sequence ID" value="NUU16140.1"/>
    <property type="molecule type" value="Genomic_DNA"/>
</dbReference>
<dbReference type="RefSeq" id="WP_175346043.1">
    <property type="nucleotide sequence ID" value="NZ_JABMCI010000042.1"/>
</dbReference>